<sequence length="142" mass="16456">MKKRKRSDTKIRSRCVSKLYNCEEYTEKFDKIISFLYKIFCKASVGSDFAEFLTLTEFCNGLNTLGFNISKSELIEHLKPVLYGKNYDLEVIQNYGNGNIKTVYRPPLKAKNSFESDLINLEVIKTLFLNINLKLSKANTIY</sequence>
<dbReference type="AlphaFoldDB" id="A0A3B0MT58"/>
<name>A0A3B0MT58_THEAN</name>
<dbReference type="EMBL" id="UIVT01000003">
    <property type="protein sequence ID" value="SVP93383.1"/>
    <property type="molecule type" value="Genomic_DNA"/>
</dbReference>
<gene>
    <name evidence="2" type="ORF">TAT_000237400</name>
    <name evidence="1" type="ORF">TAV_000237500</name>
</gene>
<reference evidence="2" key="1">
    <citation type="submission" date="2018-07" db="EMBL/GenBank/DDBJ databases">
        <authorList>
            <person name="Quirk P.G."/>
            <person name="Krulwich T.A."/>
        </authorList>
    </citation>
    <scope>NUCLEOTIDE SEQUENCE</scope>
    <source>
        <strain evidence="2">Anand</strain>
    </source>
</reference>
<accession>A0A3B0MT58</accession>
<evidence type="ECO:0000313" key="2">
    <source>
        <dbReference type="EMBL" id="SVP93383.1"/>
    </source>
</evidence>
<dbReference type="VEuPathDB" id="PiroplasmaDB:TA03490"/>
<protein>
    <submittedName>
        <fullName evidence="2">Uncharacterized protein</fullName>
    </submittedName>
</protein>
<proteinExistence type="predicted"/>
<organism evidence="2">
    <name type="scientific">Theileria annulata</name>
    <dbReference type="NCBI Taxonomy" id="5874"/>
    <lineage>
        <taxon>Eukaryota</taxon>
        <taxon>Sar</taxon>
        <taxon>Alveolata</taxon>
        <taxon>Apicomplexa</taxon>
        <taxon>Aconoidasida</taxon>
        <taxon>Piroplasmida</taxon>
        <taxon>Theileriidae</taxon>
        <taxon>Theileria</taxon>
    </lineage>
</organism>
<dbReference type="EMBL" id="UIVS01000003">
    <property type="protein sequence ID" value="SVP92579.1"/>
    <property type="molecule type" value="Genomic_DNA"/>
</dbReference>
<evidence type="ECO:0000313" key="1">
    <source>
        <dbReference type="EMBL" id="SVP92579.1"/>
    </source>
</evidence>